<keyword evidence="4 5" id="KW-0238">DNA-binding</keyword>
<dbReference type="InterPro" id="IPR006612">
    <property type="entry name" value="THAP_Znf"/>
</dbReference>
<keyword evidence="1" id="KW-0479">Metal-binding</keyword>
<keyword evidence="2 5" id="KW-0863">Zinc-finger</keyword>
<evidence type="ECO:0000259" key="7">
    <source>
        <dbReference type="PROSITE" id="PS50950"/>
    </source>
</evidence>
<dbReference type="AlphaFoldDB" id="A0AAD9QCS8"/>
<evidence type="ECO:0000256" key="4">
    <source>
        <dbReference type="ARBA" id="ARBA00023125"/>
    </source>
</evidence>
<comment type="caution">
    <text evidence="8">The sequence shown here is derived from an EMBL/GenBank/DDBJ whole genome shotgun (WGS) entry which is preliminary data.</text>
</comment>
<dbReference type="GO" id="GO:0003677">
    <property type="term" value="F:DNA binding"/>
    <property type="evidence" value="ECO:0007669"/>
    <property type="project" value="UniProtKB-UniRule"/>
</dbReference>
<dbReference type="EMBL" id="JARQWQ010000042">
    <property type="protein sequence ID" value="KAK2558840.1"/>
    <property type="molecule type" value="Genomic_DNA"/>
</dbReference>
<evidence type="ECO:0000313" key="9">
    <source>
        <dbReference type="Proteomes" id="UP001249851"/>
    </source>
</evidence>
<accession>A0AAD9QCS8</accession>
<feature type="compositionally biased region" description="Acidic residues" evidence="6">
    <location>
        <begin position="315"/>
        <end position="326"/>
    </location>
</feature>
<evidence type="ECO:0000313" key="8">
    <source>
        <dbReference type="EMBL" id="KAK2558840.1"/>
    </source>
</evidence>
<dbReference type="SMART" id="SM00980">
    <property type="entry name" value="THAP"/>
    <property type="match status" value="1"/>
</dbReference>
<reference evidence="8" key="1">
    <citation type="journal article" date="2023" name="G3 (Bethesda)">
        <title>Whole genome assembly and annotation of the endangered Caribbean coral Acropora cervicornis.</title>
        <authorList>
            <person name="Selwyn J.D."/>
            <person name="Vollmer S.V."/>
        </authorList>
    </citation>
    <scope>NUCLEOTIDE SEQUENCE</scope>
    <source>
        <strain evidence="8">K2</strain>
    </source>
</reference>
<organism evidence="8 9">
    <name type="scientific">Acropora cervicornis</name>
    <name type="common">Staghorn coral</name>
    <dbReference type="NCBI Taxonomy" id="6130"/>
    <lineage>
        <taxon>Eukaryota</taxon>
        <taxon>Metazoa</taxon>
        <taxon>Cnidaria</taxon>
        <taxon>Anthozoa</taxon>
        <taxon>Hexacorallia</taxon>
        <taxon>Scleractinia</taxon>
        <taxon>Astrocoeniina</taxon>
        <taxon>Acroporidae</taxon>
        <taxon>Acropora</taxon>
    </lineage>
</organism>
<evidence type="ECO:0000256" key="3">
    <source>
        <dbReference type="ARBA" id="ARBA00022833"/>
    </source>
</evidence>
<protein>
    <submittedName>
        <fullName evidence="8">THAP domain-containing protein 11</fullName>
    </submittedName>
</protein>
<dbReference type="PROSITE" id="PS50950">
    <property type="entry name" value="ZF_THAP"/>
    <property type="match status" value="1"/>
</dbReference>
<keyword evidence="3" id="KW-0862">Zinc</keyword>
<dbReference type="Pfam" id="PF05485">
    <property type="entry name" value="THAP"/>
    <property type="match status" value="1"/>
</dbReference>
<feature type="domain" description="THAP-type" evidence="7">
    <location>
        <begin position="1"/>
        <end position="74"/>
    </location>
</feature>
<keyword evidence="9" id="KW-1185">Reference proteome</keyword>
<reference evidence="8" key="2">
    <citation type="journal article" date="2023" name="Science">
        <title>Genomic signatures of disease resistance in endangered staghorn corals.</title>
        <authorList>
            <person name="Vollmer S.V."/>
            <person name="Selwyn J.D."/>
            <person name="Despard B.A."/>
            <person name="Roesel C.L."/>
        </authorList>
    </citation>
    <scope>NUCLEOTIDE SEQUENCE</scope>
    <source>
        <strain evidence="8">K2</strain>
    </source>
</reference>
<dbReference type="GO" id="GO:0008270">
    <property type="term" value="F:zinc ion binding"/>
    <property type="evidence" value="ECO:0007669"/>
    <property type="project" value="UniProtKB-KW"/>
</dbReference>
<gene>
    <name evidence="8" type="ORF">P5673_018451</name>
</gene>
<feature type="region of interest" description="Disordered" evidence="6">
    <location>
        <begin position="278"/>
        <end position="326"/>
    </location>
</feature>
<feature type="region of interest" description="Disordered" evidence="6">
    <location>
        <begin position="238"/>
        <end position="259"/>
    </location>
</feature>
<evidence type="ECO:0000256" key="6">
    <source>
        <dbReference type="SAM" id="MobiDB-lite"/>
    </source>
</evidence>
<evidence type="ECO:0000256" key="2">
    <source>
        <dbReference type="ARBA" id="ARBA00022771"/>
    </source>
</evidence>
<evidence type="ECO:0000256" key="1">
    <source>
        <dbReference type="ARBA" id="ARBA00022723"/>
    </source>
</evidence>
<name>A0AAD9QCS8_ACRCE</name>
<proteinExistence type="predicted"/>
<evidence type="ECO:0000256" key="5">
    <source>
        <dbReference type="PROSITE-ProRule" id="PRU00309"/>
    </source>
</evidence>
<dbReference type="Proteomes" id="UP001249851">
    <property type="component" value="Unassembled WGS sequence"/>
</dbReference>
<dbReference type="SUPFAM" id="SSF57716">
    <property type="entry name" value="Glucocorticoid receptor-like (DNA-binding domain)"/>
    <property type="match status" value="1"/>
</dbReference>
<sequence>MSHYNCCVPHCTNSFRNAPSLHYYRIPKDPDVRKKYVVLIRNETLKVNSESTRICSAHFDGGEKLSRTHLPSIFPWTKQMVARRELKRLLCTATIFSIEQHCIVPQFHEEFLHQNNLESAFRRSLAAIRHVYSVPPNDPKKLCGRKSYPDFRSFRKWSIQNLAYQKVIKESRKSIARNKQSYDSRARQATIQVGDLVLVRNLSTRGKHKHADRWEEDPYRVVECIPGLKVYKVQEQAGPPSAPAVSPQPVRPKGPLWFKSPTDDSCRNLEIIMEEDIDDEPYKEMVPISSSKPLNPEVAEFPSPHFETPAAVENPEADGDGMENPM</sequence>